<organism evidence="1 2">
    <name type="scientific">Priestia megaterium (strain ATCC 14581 / DSM 32 / CCUG 1817 / JCM 2506 / NBRC 15308 / NCIMB 9376 / NCTC 10342 / NRRL B-14308 / VKM B-512 / Ford 19)</name>
    <name type="common">Bacillus megaterium</name>
    <dbReference type="NCBI Taxonomy" id="1348623"/>
    <lineage>
        <taxon>Bacteria</taxon>
        <taxon>Bacillati</taxon>
        <taxon>Bacillota</taxon>
        <taxon>Bacilli</taxon>
        <taxon>Bacillales</taxon>
        <taxon>Bacillaceae</taxon>
        <taxon>Priestia</taxon>
    </lineage>
</organism>
<dbReference type="KEGG" id="bmeg:BG04_1224"/>
<protein>
    <recommendedName>
        <fullName evidence="3">Lipoprotein</fullName>
    </recommendedName>
</protein>
<accession>A0A0B6ACS2</accession>
<gene>
    <name evidence="1" type="ORF">BG04_1224</name>
</gene>
<proteinExistence type="predicted"/>
<dbReference type="GeneID" id="93644700"/>
<evidence type="ECO:0000313" key="1">
    <source>
        <dbReference type="EMBL" id="AJI21331.1"/>
    </source>
</evidence>
<dbReference type="EMBL" id="CP009920">
    <property type="protein sequence ID" value="AJI21331.1"/>
    <property type="molecule type" value="Genomic_DNA"/>
</dbReference>
<sequence>MRLLLTTVLCVVSLLGCNHDKPKPETKISSQPRAAETFGAMNTKPSLMVHQHVKGQNVYVECILSGFSFSTESGFLQIKVDGKPSKEMKQAAFVLSDLPKGSHTVTIELMKSKEESYQVRNTFTVEII</sequence>
<name>A0A0B6ACS2_PRIM2</name>
<reference evidence="1 2" key="1">
    <citation type="journal article" date="2015" name="Genome Announc.">
        <title>Complete genome sequences for 35 biothreat assay-relevant bacillus species.</title>
        <authorList>
            <person name="Johnson S.L."/>
            <person name="Daligault H.E."/>
            <person name="Davenport K.W."/>
            <person name="Jaissle J."/>
            <person name="Frey K.G."/>
            <person name="Ladner J.T."/>
            <person name="Broomall S.M."/>
            <person name="Bishop-Lilly K.A."/>
            <person name="Bruce D.C."/>
            <person name="Gibbons H.S."/>
            <person name="Coyne S.R."/>
            <person name="Lo C.C."/>
            <person name="Meincke L."/>
            <person name="Munk A.C."/>
            <person name="Koroleva G.I."/>
            <person name="Rosenzweig C.N."/>
            <person name="Palacios G.F."/>
            <person name="Redden C.L."/>
            <person name="Minogue T.D."/>
            <person name="Chain P.S."/>
        </authorList>
    </citation>
    <scope>NUCLEOTIDE SEQUENCE [LARGE SCALE GENOMIC DNA]</scope>
    <source>
        <strain evidence="2">ATCC 14581 / DSM 32 / JCM 2506 / NBRC 15308 / NCIMB 9376 / NCTC 10342 / NRRL B-14308 / VKM B-512</strain>
    </source>
</reference>
<dbReference type="RefSeq" id="WP_034649109.1">
    <property type="nucleotide sequence ID" value="NZ_BCVB01000001.1"/>
</dbReference>
<dbReference type="AlphaFoldDB" id="A0A0B6ACS2"/>
<dbReference type="Proteomes" id="UP000031829">
    <property type="component" value="Chromosome"/>
</dbReference>
<dbReference type="HOGENOM" id="CLU_149814_1_0_9"/>
<evidence type="ECO:0008006" key="3">
    <source>
        <dbReference type="Google" id="ProtNLM"/>
    </source>
</evidence>
<dbReference type="PROSITE" id="PS51257">
    <property type="entry name" value="PROKAR_LIPOPROTEIN"/>
    <property type="match status" value="1"/>
</dbReference>
<evidence type="ECO:0000313" key="2">
    <source>
        <dbReference type="Proteomes" id="UP000031829"/>
    </source>
</evidence>